<gene>
    <name evidence="1" type="ORF">XYLVIOL_LOCUS5425</name>
</gene>
<evidence type="ECO:0000313" key="1">
    <source>
        <dbReference type="EMBL" id="CAL7942183.1"/>
    </source>
</evidence>
<evidence type="ECO:0000313" key="2">
    <source>
        <dbReference type="Proteomes" id="UP001642520"/>
    </source>
</evidence>
<dbReference type="Proteomes" id="UP001642520">
    <property type="component" value="Unassembled WGS sequence"/>
</dbReference>
<reference evidence="1 2" key="1">
    <citation type="submission" date="2024-08" db="EMBL/GenBank/DDBJ databases">
        <authorList>
            <person name="Will J Nash"/>
            <person name="Angela Man"/>
            <person name="Seanna McTaggart"/>
            <person name="Kendall Baker"/>
            <person name="Tom Barker"/>
            <person name="Leah Catchpole"/>
            <person name="Alex Durrant"/>
            <person name="Karim Gharbi"/>
            <person name="Naomi Irish"/>
            <person name="Gemy Kaithakottil"/>
            <person name="Debby Ku"/>
            <person name="Aaliyah Providence"/>
            <person name="Felix Shaw"/>
            <person name="David Swarbreck"/>
            <person name="Chris Watkins"/>
            <person name="Ann M. McCartney"/>
            <person name="Giulio Formenti"/>
            <person name="Alice Mouton"/>
            <person name="Noel Vella"/>
            <person name="Bjorn M von Reumont"/>
            <person name="Adriana Vella"/>
            <person name="Wilfried Haerty"/>
        </authorList>
    </citation>
    <scope>NUCLEOTIDE SEQUENCE [LARGE SCALE GENOMIC DNA]</scope>
</reference>
<proteinExistence type="predicted"/>
<name>A0ABP1NR40_XYLVO</name>
<organism evidence="1 2">
    <name type="scientific">Xylocopa violacea</name>
    <name type="common">Violet carpenter bee</name>
    <name type="synonym">Apis violacea</name>
    <dbReference type="NCBI Taxonomy" id="135666"/>
    <lineage>
        <taxon>Eukaryota</taxon>
        <taxon>Metazoa</taxon>
        <taxon>Ecdysozoa</taxon>
        <taxon>Arthropoda</taxon>
        <taxon>Hexapoda</taxon>
        <taxon>Insecta</taxon>
        <taxon>Pterygota</taxon>
        <taxon>Neoptera</taxon>
        <taxon>Endopterygota</taxon>
        <taxon>Hymenoptera</taxon>
        <taxon>Apocrita</taxon>
        <taxon>Aculeata</taxon>
        <taxon>Apoidea</taxon>
        <taxon>Anthophila</taxon>
        <taxon>Apidae</taxon>
        <taxon>Xylocopa</taxon>
        <taxon>Xylocopa</taxon>
    </lineage>
</organism>
<keyword evidence="2" id="KW-1185">Reference proteome</keyword>
<sequence length="155" mass="17131">MSLSHTVPARGTGIEPSRRVAKFLESGLLIGDEIIGQMGRQVSTEMVGTFNCLGSRREINKLQSTCIYRALFHRPRRRGYEPPLDPVTPLLLKSSIKFIEQPVYGTAVPRGGKKTTLANITLWFIEVSGSLLARSAHSRCPRGQLAKLSITIPCR</sequence>
<protein>
    <submittedName>
        <fullName evidence="1">Uncharacterized protein</fullName>
    </submittedName>
</protein>
<dbReference type="EMBL" id="CAXAJV020001292">
    <property type="protein sequence ID" value="CAL7942183.1"/>
    <property type="molecule type" value="Genomic_DNA"/>
</dbReference>
<comment type="caution">
    <text evidence="1">The sequence shown here is derived from an EMBL/GenBank/DDBJ whole genome shotgun (WGS) entry which is preliminary data.</text>
</comment>
<accession>A0ABP1NR40</accession>